<dbReference type="EMBL" id="ACLL01000026">
    <property type="protein sequence ID" value="EEW53691.1"/>
    <property type="molecule type" value="Genomic_DNA"/>
</dbReference>
<gene>
    <name evidence="1" type="ORF">HMPREF0494_1125</name>
</gene>
<name>C8P731_9LACO</name>
<reference evidence="1 2" key="1">
    <citation type="submission" date="2009-09" db="EMBL/GenBank/DDBJ databases">
        <authorList>
            <person name="Qin X."/>
            <person name="Bachman B."/>
            <person name="Battles P."/>
            <person name="Bell A."/>
            <person name="Bess C."/>
            <person name="Bickham C."/>
            <person name="Chaboub L."/>
            <person name="Chen D."/>
            <person name="Coyle M."/>
            <person name="Deiros D.R."/>
            <person name="Dinh H."/>
            <person name="Forbes L."/>
            <person name="Fowler G."/>
            <person name="Francisco L."/>
            <person name="Fu Q."/>
            <person name="Gubbala S."/>
            <person name="Hale W."/>
            <person name="Han Y."/>
            <person name="Hemphill L."/>
            <person name="Highlander S.K."/>
            <person name="Hirani K."/>
            <person name="Hogues M."/>
            <person name="Jackson L."/>
            <person name="Jakkamsetti A."/>
            <person name="Javaid M."/>
            <person name="Jiang H."/>
            <person name="Korchina V."/>
            <person name="Kovar C."/>
            <person name="Lara F."/>
            <person name="Lee S."/>
            <person name="Mata R."/>
            <person name="Mathew T."/>
            <person name="Moen C."/>
            <person name="Morales K."/>
            <person name="Munidasa M."/>
            <person name="Nazareth L."/>
            <person name="Ngo R."/>
            <person name="Nguyen L."/>
            <person name="Okwuonu G."/>
            <person name="Ongeri F."/>
            <person name="Patil S."/>
            <person name="Petrosino J."/>
            <person name="Pham C."/>
            <person name="Pham P."/>
            <person name="Pu L.-L."/>
            <person name="Puazo M."/>
            <person name="Raj R."/>
            <person name="Reid J."/>
            <person name="Rouhana J."/>
            <person name="Saada N."/>
            <person name="Shang Y."/>
            <person name="Simmons D."/>
            <person name="Thornton R."/>
            <person name="Warren J."/>
            <person name="Weissenberger G."/>
            <person name="Zhang J."/>
            <person name="Zhang L."/>
            <person name="Zhou C."/>
            <person name="Zhu D."/>
            <person name="Muzny D."/>
            <person name="Worley K."/>
            <person name="Gibbs R."/>
        </authorList>
    </citation>
    <scope>NUCLEOTIDE SEQUENCE [LARGE SCALE GENOMIC DNA]</scope>
    <source>
        <strain evidence="1 2">DSM 16041</strain>
    </source>
</reference>
<sequence length="45" mass="5232">MVFLPLSFLFIYFPGFSSFFQTFLPAANRSPLKLVEFMMGIPRLL</sequence>
<evidence type="ECO:0000313" key="2">
    <source>
        <dbReference type="Proteomes" id="UP000003675"/>
    </source>
</evidence>
<evidence type="ECO:0000313" key="1">
    <source>
        <dbReference type="EMBL" id="EEW53691.1"/>
    </source>
</evidence>
<dbReference type="Proteomes" id="UP000003675">
    <property type="component" value="Unassembled WGS sequence"/>
</dbReference>
<protein>
    <submittedName>
        <fullName evidence="1">Uncharacterized protein</fullName>
    </submittedName>
</protein>
<comment type="caution">
    <text evidence="1">The sequence shown here is derived from an EMBL/GenBank/DDBJ whole genome shotgun (WGS) entry which is preliminary data.</text>
</comment>
<proteinExistence type="predicted"/>
<dbReference type="AlphaFoldDB" id="C8P731"/>
<accession>C8P731</accession>
<organism evidence="1 2">
    <name type="scientific">Limosilactobacillus antri DSM 16041</name>
    <dbReference type="NCBI Taxonomy" id="525309"/>
    <lineage>
        <taxon>Bacteria</taxon>
        <taxon>Bacillati</taxon>
        <taxon>Bacillota</taxon>
        <taxon>Bacilli</taxon>
        <taxon>Lactobacillales</taxon>
        <taxon>Lactobacillaceae</taxon>
        <taxon>Limosilactobacillus</taxon>
    </lineage>
</organism>
<dbReference type="HOGENOM" id="CLU_3201138_0_0_9"/>